<accession>A0ABP1FA75</accession>
<evidence type="ECO:0000313" key="10">
    <source>
        <dbReference type="EMBL" id="CAL2105726.1"/>
    </source>
</evidence>
<dbReference type="Pfam" id="PF07715">
    <property type="entry name" value="Plug"/>
    <property type="match status" value="1"/>
</dbReference>
<dbReference type="SUPFAM" id="SSF56935">
    <property type="entry name" value="Porins"/>
    <property type="match status" value="1"/>
</dbReference>
<dbReference type="InterPro" id="IPR023997">
    <property type="entry name" value="TonB-dep_OMP_SusC/RagA_CS"/>
</dbReference>
<dbReference type="Pfam" id="PF13715">
    <property type="entry name" value="CarbopepD_reg_2"/>
    <property type="match status" value="1"/>
</dbReference>
<dbReference type="PROSITE" id="PS52016">
    <property type="entry name" value="TONB_DEPENDENT_REC_3"/>
    <property type="match status" value="1"/>
</dbReference>
<name>A0ABP1FA75_9FLAO</name>
<evidence type="ECO:0000256" key="8">
    <source>
        <dbReference type="SAM" id="SignalP"/>
    </source>
</evidence>
<gene>
    <name evidence="10" type="ORF">T190115A13A_180055</name>
</gene>
<dbReference type="Proteomes" id="UP001497602">
    <property type="component" value="Unassembled WGS sequence"/>
</dbReference>
<dbReference type="SUPFAM" id="SSF49464">
    <property type="entry name" value="Carboxypeptidase regulatory domain-like"/>
    <property type="match status" value="1"/>
</dbReference>
<keyword evidence="2 7" id="KW-0813">Transport</keyword>
<evidence type="ECO:0000256" key="1">
    <source>
        <dbReference type="ARBA" id="ARBA00004571"/>
    </source>
</evidence>
<dbReference type="RefSeq" id="WP_348737540.1">
    <property type="nucleotide sequence ID" value="NZ_CAXJRC010000009.1"/>
</dbReference>
<evidence type="ECO:0000256" key="4">
    <source>
        <dbReference type="ARBA" id="ARBA00022692"/>
    </source>
</evidence>
<keyword evidence="5 7" id="KW-0472">Membrane</keyword>
<dbReference type="InterPro" id="IPR008969">
    <property type="entry name" value="CarboxyPept-like_regulatory"/>
</dbReference>
<dbReference type="Gene3D" id="2.40.170.20">
    <property type="entry name" value="TonB-dependent receptor, beta-barrel domain"/>
    <property type="match status" value="1"/>
</dbReference>
<feature type="domain" description="TonB-dependent receptor plug" evidence="9">
    <location>
        <begin position="117"/>
        <end position="242"/>
    </location>
</feature>
<feature type="signal peptide" evidence="8">
    <location>
        <begin position="1"/>
        <end position="21"/>
    </location>
</feature>
<dbReference type="EMBL" id="CAXJRC010000009">
    <property type="protein sequence ID" value="CAL2105726.1"/>
    <property type="molecule type" value="Genomic_DNA"/>
</dbReference>
<dbReference type="InterPro" id="IPR037066">
    <property type="entry name" value="Plug_dom_sf"/>
</dbReference>
<keyword evidence="4 7" id="KW-0812">Transmembrane</keyword>
<comment type="similarity">
    <text evidence="7">Belongs to the TonB-dependent receptor family.</text>
</comment>
<evidence type="ECO:0000256" key="7">
    <source>
        <dbReference type="PROSITE-ProRule" id="PRU01360"/>
    </source>
</evidence>
<dbReference type="NCBIfam" id="TIGR04056">
    <property type="entry name" value="OMP_RagA_SusC"/>
    <property type="match status" value="1"/>
</dbReference>
<evidence type="ECO:0000313" key="11">
    <source>
        <dbReference type="Proteomes" id="UP001497602"/>
    </source>
</evidence>
<evidence type="ECO:0000256" key="5">
    <source>
        <dbReference type="ARBA" id="ARBA00023136"/>
    </source>
</evidence>
<dbReference type="Gene3D" id="2.170.130.10">
    <property type="entry name" value="TonB-dependent receptor, plug domain"/>
    <property type="match status" value="1"/>
</dbReference>
<feature type="chain" id="PRO_5045630496" evidence="8">
    <location>
        <begin position="22"/>
        <end position="1114"/>
    </location>
</feature>
<dbReference type="InterPro" id="IPR012910">
    <property type="entry name" value="Plug_dom"/>
</dbReference>
<evidence type="ECO:0000256" key="2">
    <source>
        <dbReference type="ARBA" id="ARBA00022448"/>
    </source>
</evidence>
<dbReference type="NCBIfam" id="TIGR04057">
    <property type="entry name" value="SusC_RagA_signa"/>
    <property type="match status" value="1"/>
</dbReference>
<keyword evidence="11" id="KW-1185">Reference proteome</keyword>
<evidence type="ECO:0000256" key="6">
    <source>
        <dbReference type="ARBA" id="ARBA00023237"/>
    </source>
</evidence>
<dbReference type="InterPro" id="IPR023996">
    <property type="entry name" value="TonB-dep_OMP_SusC/RagA"/>
</dbReference>
<protein>
    <submittedName>
        <fullName evidence="10">TonB-dependent starch-binding outer membrane protein SusC</fullName>
    </submittedName>
</protein>
<dbReference type="InterPro" id="IPR036942">
    <property type="entry name" value="Beta-barrel_TonB_sf"/>
</dbReference>
<keyword evidence="6 7" id="KW-0998">Cell outer membrane</keyword>
<sequence>MFKITKTLTLFCLFVLHHVIAQQKVVTGVVSDNSGPLPGVTVLIKNTMKGTETDFDGVYNIKVDENDIIVFSYIGMQTVEKSVKSVSTINVVLEEDSNVLNEVEVVATGYDKINKKAFTGSAVSVGVEELKIDGVVDVSRMLEGKVAGVNIQNVSGTFGSAPKVTIRGSSSIFGNNTPLYVIDGVVQEDIIEQNLDQLTSGDASTLISSSIAGVNANDIKKIDILKDASATSIYGARARNGVVVITTKSGRKESPLKLTYNLEQTIRDIPSYSNFDILDSKENISVLRELGFDQTGFLDITNGLAGRYGGVFSIMHNRINTFDSNTGQFLLQNTPEARNKFLQQYELANTNWFKTLFRDNSLMQNHTLSVNGGGENNAYYASIGFLNDPGWSIADKVTRMTLNLKNTFYFSDKFNVSLASVASIRKQKAPGTFSRQRDQVNGEISREFDINPFSYALNTSRTLRPRDNNGNLEYYRNNWAPFNILEELENNFIDINQRDIRFQIDASYKITDNLTYDFNGAARYVNSVREHQVREQSNVVRAYNADDTTIIRDANIFLYRDPNNPDAIPVAVLPNGGLYFKTDNYLTSYYARNSFKYDNTFNDKHYLNVLLGQELRYVDRDEDNFNGYGLQYENGLVPFTDPRILEKIITEGDAYFGLDKQRERSIAFFGKVTYGYDDRYIFSLTGRYDGSNRQGRSSSSRWLPTGTVSAKWNASREKFLQDSNTISNLQFRASYGLVATPGSATNALAVIRSQITDRQLPINRETLLNIIDLQNSNLTWEKQYELNFGVDLGLFNNRVSLTADVYQRDIFDNVDFVRTSAIGGQEVKQGNNADVETTGFEIGLLTNNIKTDNFSWSTNFNFSYFDQKITKLENRPNALNAVDETGANLQGFPINSLFAFDFVGLDNQGIPQFINEEGEVSRGIDFQNVDNIASYLKFQGSVDPNISGGITNNFSYKNWDLSVLVTGSGGNKIRLNPIFSARYSDASTFSKELQNRWLFPGDENRTNIPTTISLRQLTEINRLPANYAAYNYSTARVADGDFIRMKSISLGYNFNDELVNKLGLSHMKVKFQGTNLFLIYSDSKLNGQDPEFYQTGGVALPITRQYTFSLNLGF</sequence>
<comment type="caution">
    <text evidence="10">The sequence shown here is derived from an EMBL/GenBank/DDBJ whole genome shotgun (WGS) entry which is preliminary data.</text>
</comment>
<evidence type="ECO:0000256" key="3">
    <source>
        <dbReference type="ARBA" id="ARBA00022452"/>
    </source>
</evidence>
<reference evidence="10 11" key="1">
    <citation type="submission" date="2024-05" db="EMBL/GenBank/DDBJ databases">
        <authorList>
            <person name="Duchaud E."/>
        </authorList>
    </citation>
    <scope>NUCLEOTIDE SEQUENCE [LARGE SCALE GENOMIC DNA]</scope>
    <source>
        <strain evidence="10">Ena-SAMPLE-TAB-13-05-2024-13:56:06:370-140305</strain>
    </source>
</reference>
<keyword evidence="3 7" id="KW-1134">Transmembrane beta strand</keyword>
<keyword evidence="8" id="KW-0732">Signal</keyword>
<proteinExistence type="inferred from homology"/>
<evidence type="ECO:0000259" key="9">
    <source>
        <dbReference type="Pfam" id="PF07715"/>
    </source>
</evidence>
<organism evidence="10 11">
    <name type="scientific">Tenacibaculum vairaonense</name>
    <dbReference type="NCBI Taxonomy" id="3137860"/>
    <lineage>
        <taxon>Bacteria</taxon>
        <taxon>Pseudomonadati</taxon>
        <taxon>Bacteroidota</taxon>
        <taxon>Flavobacteriia</taxon>
        <taxon>Flavobacteriales</taxon>
        <taxon>Flavobacteriaceae</taxon>
        <taxon>Tenacibaculum</taxon>
    </lineage>
</organism>
<comment type="subcellular location">
    <subcellularLocation>
        <location evidence="1 7">Cell outer membrane</location>
        <topology evidence="1 7">Multi-pass membrane protein</topology>
    </subcellularLocation>
</comment>
<dbReference type="InterPro" id="IPR039426">
    <property type="entry name" value="TonB-dep_rcpt-like"/>
</dbReference>